<proteinExistence type="predicted"/>
<dbReference type="AlphaFoldDB" id="A0A1N7QT42"/>
<accession>A0A1N7QT42</accession>
<gene>
    <name evidence="1" type="ORF">SAMN05421774_1331</name>
</gene>
<keyword evidence="2" id="KW-1185">Reference proteome</keyword>
<organism evidence="1 2">
    <name type="scientific">Gemmobacter megaterium</name>
    <dbReference type="NCBI Taxonomy" id="1086013"/>
    <lineage>
        <taxon>Bacteria</taxon>
        <taxon>Pseudomonadati</taxon>
        <taxon>Pseudomonadota</taxon>
        <taxon>Alphaproteobacteria</taxon>
        <taxon>Rhodobacterales</taxon>
        <taxon>Paracoccaceae</taxon>
        <taxon>Gemmobacter</taxon>
    </lineage>
</organism>
<evidence type="ECO:0000313" key="2">
    <source>
        <dbReference type="Proteomes" id="UP000186141"/>
    </source>
</evidence>
<protein>
    <submittedName>
        <fullName evidence="1">Uncharacterized protein</fullName>
    </submittedName>
</protein>
<feature type="non-terminal residue" evidence="1">
    <location>
        <position position="1"/>
    </location>
</feature>
<dbReference type="STRING" id="1086013.SAMN05421774_1331"/>
<dbReference type="Proteomes" id="UP000186141">
    <property type="component" value="Unassembled WGS sequence"/>
</dbReference>
<name>A0A1N7QT42_9RHOB</name>
<reference evidence="1 2" key="1">
    <citation type="submission" date="2017-01" db="EMBL/GenBank/DDBJ databases">
        <authorList>
            <person name="Mah S.A."/>
            <person name="Swanson W.J."/>
            <person name="Moy G.W."/>
            <person name="Vacquier V.D."/>
        </authorList>
    </citation>
    <scope>NUCLEOTIDE SEQUENCE [LARGE SCALE GENOMIC DNA]</scope>
    <source>
        <strain evidence="1 2">DSM 26375</strain>
    </source>
</reference>
<evidence type="ECO:0000313" key="1">
    <source>
        <dbReference type="EMBL" id="SIT26090.1"/>
    </source>
</evidence>
<dbReference type="EMBL" id="FTOT01000033">
    <property type="protein sequence ID" value="SIT26090.1"/>
    <property type="molecule type" value="Genomic_DNA"/>
</dbReference>
<sequence length="134" mass="14259">HRARHPCHRARGISLSGERGTPAISRFVQQSPFTPQFRPEASLTLHRTGEVLTINGADLDLSVLPEGAILPASAVGCEWLAGPIRRLEGVLHLTLILPHGAEAPVEARFPAPLDIDGDGPVALPVTHPAEEPKA</sequence>